<evidence type="ECO:0000256" key="6">
    <source>
        <dbReference type="ARBA" id="ARBA00022927"/>
    </source>
</evidence>
<feature type="domain" description="Flagellar assembly protein FliH/Type III secretion system HrpE" evidence="8">
    <location>
        <begin position="127"/>
        <end position="249"/>
    </location>
</feature>
<keyword evidence="10" id="KW-1185">Reference proteome</keyword>
<dbReference type="Pfam" id="PF02108">
    <property type="entry name" value="FliH"/>
    <property type="match status" value="1"/>
</dbReference>
<evidence type="ECO:0000313" key="9">
    <source>
        <dbReference type="EMBL" id="ATQ74322.1"/>
    </source>
</evidence>
<dbReference type="GO" id="GO:0005829">
    <property type="term" value="C:cytosol"/>
    <property type="evidence" value="ECO:0007669"/>
    <property type="project" value="TreeGrafter"/>
</dbReference>
<comment type="function">
    <text evidence="1">Needed for flagellar regrowth and assembly.</text>
</comment>
<name>A0A2D2DH61_9BURK</name>
<dbReference type="GO" id="GO:0015031">
    <property type="term" value="P:protein transport"/>
    <property type="evidence" value="ECO:0007669"/>
    <property type="project" value="UniProtKB-KW"/>
</dbReference>
<protein>
    <recommendedName>
        <fullName evidence="3">Flagellar assembly protein FliH</fullName>
    </recommendedName>
</protein>
<evidence type="ECO:0000256" key="5">
    <source>
        <dbReference type="ARBA" id="ARBA00022795"/>
    </source>
</evidence>
<evidence type="ECO:0000256" key="1">
    <source>
        <dbReference type="ARBA" id="ARBA00003041"/>
    </source>
</evidence>
<keyword evidence="5" id="KW-1005">Bacterial flagellum biogenesis</keyword>
<sequence length="266" mass="28084">MGEIIRAAAVTGLRQLRRHQEAPARPAAPAPATATALAATLAAPAPRPAAPPPTVLPVAVAVAAQPAPAAPTAPLMPTLPEVLEAELKKLRAQNERDCAAARAEAERRGHAAGLEQGEAEGRQLLQAQVSRVKSLALQLVQAKPALVEQAEDDIVELAFAALCRILGERAASRDTLMQVVREAAAATREREHVGIRLHPDDLALLRQGEDGPEPHVRYSADATIALGGCIVDSSTGTLDARLETQIERLRATLVAVRAARLQQEEI</sequence>
<dbReference type="GO" id="GO:0044781">
    <property type="term" value="P:bacterial-type flagellum organization"/>
    <property type="evidence" value="ECO:0007669"/>
    <property type="project" value="UniProtKB-KW"/>
</dbReference>
<dbReference type="OrthoDB" id="8596293at2"/>
<organism evidence="9 10">
    <name type="scientific">Massilia violaceinigra</name>
    <dbReference type="NCBI Taxonomy" id="2045208"/>
    <lineage>
        <taxon>Bacteria</taxon>
        <taxon>Pseudomonadati</taxon>
        <taxon>Pseudomonadota</taxon>
        <taxon>Betaproteobacteria</taxon>
        <taxon>Burkholderiales</taxon>
        <taxon>Oxalobacteraceae</taxon>
        <taxon>Telluria group</taxon>
        <taxon>Massilia</taxon>
    </lineage>
</organism>
<proteinExistence type="inferred from homology"/>
<dbReference type="PANTHER" id="PTHR34982">
    <property type="entry name" value="YOP PROTEINS TRANSLOCATION PROTEIN L"/>
    <property type="match status" value="1"/>
</dbReference>
<reference evidence="9" key="1">
    <citation type="submission" date="2017-10" db="EMBL/GenBank/DDBJ databases">
        <title>Massilia psychrophilum sp. nov., a novel purple-pigmented bacterium isolated from Tianshan glacier, Xinjiang Municipality, China.</title>
        <authorList>
            <person name="Wang H."/>
        </authorList>
    </citation>
    <scope>NUCLEOTIDE SEQUENCE [LARGE SCALE GENOMIC DNA]</scope>
    <source>
        <strain evidence="9">B2</strain>
    </source>
</reference>
<evidence type="ECO:0000256" key="4">
    <source>
        <dbReference type="ARBA" id="ARBA00022448"/>
    </source>
</evidence>
<dbReference type="AlphaFoldDB" id="A0A2D2DH61"/>
<keyword evidence="7" id="KW-1006">Bacterial flagellum protein export</keyword>
<evidence type="ECO:0000256" key="2">
    <source>
        <dbReference type="ARBA" id="ARBA00006602"/>
    </source>
</evidence>
<evidence type="ECO:0000256" key="7">
    <source>
        <dbReference type="ARBA" id="ARBA00023225"/>
    </source>
</evidence>
<dbReference type="Proteomes" id="UP000229897">
    <property type="component" value="Chromosome"/>
</dbReference>
<dbReference type="RefSeq" id="WP_099874307.1">
    <property type="nucleotide sequence ID" value="NZ_CP024608.1"/>
</dbReference>
<dbReference type="KEGG" id="mass:CR152_07225"/>
<keyword evidence="6" id="KW-0653">Protein transport</keyword>
<dbReference type="EMBL" id="CP024608">
    <property type="protein sequence ID" value="ATQ74322.1"/>
    <property type="molecule type" value="Genomic_DNA"/>
</dbReference>
<evidence type="ECO:0000259" key="8">
    <source>
        <dbReference type="Pfam" id="PF02108"/>
    </source>
</evidence>
<evidence type="ECO:0000256" key="3">
    <source>
        <dbReference type="ARBA" id="ARBA00016507"/>
    </source>
</evidence>
<evidence type="ECO:0000313" key="10">
    <source>
        <dbReference type="Proteomes" id="UP000229897"/>
    </source>
</evidence>
<comment type="similarity">
    <text evidence="2">Belongs to the FliH family.</text>
</comment>
<accession>A0A2D2DH61</accession>
<dbReference type="InterPro" id="IPR051472">
    <property type="entry name" value="T3SS_Stator/FliH"/>
</dbReference>
<dbReference type="InterPro" id="IPR018035">
    <property type="entry name" value="Flagellar_FliH/T3SS_HrpE"/>
</dbReference>
<gene>
    <name evidence="9" type="ORF">CR152_07225</name>
</gene>
<keyword evidence="4" id="KW-0813">Transport</keyword>
<dbReference type="PANTHER" id="PTHR34982:SF1">
    <property type="entry name" value="FLAGELLAR ASSEMBLY PROTEIN FLIH"/>
    <property type="match status" value="1"/>
</dbReference>